<dbReference type="CDD" id="cd00452">
    <property type="entry name" value="KDPG_aldolase"/>
    <property type="match status" value="1"/>
</dbReference>
<dbReference type="Gene3D" id="3.20.20.70">
    <property type="entry name" value="Aldolase class I"/>
    <property type="match status" value="1"/>
</dbReference>
<evidence type="ECO:0000256" key="4">
    <source>
        <dbReference type="ARBA" id="ARBA00023239"/>
    </source>
</evidence>
<gene>
    <name evidence="6" type="ORF">SAMN00120144_3614</name>
</gene>
<comment type="pathway">
    <text evidence="1">Carbohydrate acid metabolism.</text>
</comment>
<dbReference type="PANTHER" id="PTHR30246:SF1">
    <property type="entry name" value="2-DEHYDRO-3-DEOXY-6-PHOSPHOGALACTONATE ALDOLASE-RELATED"/>
    <property type="match status" value="1"/>
</dbReference>
<keyword evidence="4" id="KW-0456">Lyase</keyword>
<dbReference type="OrthoDB" id="9802667at2"/>
<evidence type="ECO:0000256" key="3">
    <source>
        <dbReference type="ARBA" id="ARBA00011233"/>
    </source>
</evidence>
<dbReference type="NCBIfam" id="TIGR01182">
    <property type="entry name" value="eda"/>
    <property type="match status" value="1"/>
</dbReference>
<dbReference type="AlphaFoldDB" id="A0A1W1UJK5"/>
<accession>A0A1W1UJK5</accession>
<dbReference type="EMBL" id="FWWW01000026">
    <property type="protein sequence ID" value="SMB80924.1"/>
    <property type="molecule type" value="Genomic_DNA"/>
</dbReference>
<comment type="subunit">
    <text evidence="3">Homotrimer.</text>
</comment>
<dbReference type="RefSeq" id="WP_084443305.1">
    <property type="nucleotide sequence ID" value="NZ_FWWW01000026.1"/>
</dbReference>
<keyword evidence="5" id="KW-0119">Carbohydrate metabolism</keyword>
<comment type="similarity">
    <text evidence="2">Belongs to the KHG/KDPG aldolase family.</text>
</comment>
<evidence type="ECO:0000256" key="1">
    <source>
        <dbReference type="ARBA" id="ARBA00004761"/>
    </source>
</evidence>
<dbReference type="STRING" id="645990.SAMN00120144_3614"/>
<evidence type="ECO:0000256" key="2">
    <source>
        <dbReference type="ARBA" id="ARBA00006906"/>
    </source>
</evidence>
<evidence type="ECO:0000313" key="6">
    <source>
        <dbReference type="EMBL" id="SMB80924.1"/>
    </source>
</evidence>
<dbReference type="InterPro" id="IPR000887">
    <property type="entry name" value="Aldlse_KDPG_KHG"/>
</dbReference>
<reference evidence="6 7" key="1">
    <citation type="submission" date="2017-04" db="EMBL/GenBank/DDBJ databases">
        <authorList>
            <person name="Afonso C.L."/>
            <person name="Miller P.J."/>
            <person name="Scott M.A."/>
            <person name="Spackman E."/>
            <person name="Goraichik I."/>
            <person name="Dimitrov K.M."/>
            <person name="Suarez D.L."/>
            <person name="Swayne D.E."/>
        </authorList>
    </citation>
    <scope>NUCLEOTIDE SEQUENCE [LARGE SCALE GENOMIC DNA]</scope>
    <source>
        <strain evidence="6 7">DSM 11622</strain>
    </source>
</reference>
<dbReference type="Proteomes" id="UP000192266">
    <property type="component" value="Unassembled WGS sequence"/>
</dbReference>
<dbReference type="SUPFAM" id="SSF51569">
    <property type="entry name" value="Aldolase"/>
    <property type="match status" value="1"/>
</dbReference>
<dbReference type="InterPro" id="IPR013785">
    <property type="entry name" value="Aldolase_TIM"/>
</dbReference>
<evidence type="ECO:0000313" key="7">
    <source>
        <dbReference type="Proteomes" id="UP000192266"/>
    </source>
</evidence>
<evidence type="ECO:0000256" key="5">
    <source>
        <dbReference type="ARBA" id="ARBA00023277"/>
    </source>
</evidence>
<name>A0A1W1UJK5_9BACT</name>
<keyword evidence="7" id="KW-1185">Reference proteome</keyword>
<protein>
    <submittedName>
        <fullName evidence="6">2-dehydro-3-deoxyphosphogluconate aldolase/4-hydroxy-2-oxoglutarate aldolase</fullName>
    </submittedName>
</protein>
<proteinExistence type="inferred from homology"/>
<dbReference type="GO" id="GO:0016829">
    <property type="term" value="F:lyase activity"/>
    <property type="evidence" value="ECO:0007669"/>
    <property type="project" value="UniProtKB-KW"/>
</dbReference>
<dbReference type="Pfam" id="PF01081">
    <property type="entry name" value="Aldolase"/>
    <property type="match status" value="1"/>
</dbReference>
<sequence>MTPLSHILVSKVVAIIRGANPADLLKIAHALHEGGIRTLEITLNSPGALASIQELTEAMGDRMLIGAGTVLDAETAHAALLAGAKFIISPTLDKKTIRMTKRYGAVSIPGAFTATEILAAYEHGGDIIKVFPASIGATYFKDIAGPLPFIPLMPTGGVALDTIQEFQKAGAVAFGLGSALVDTSQPVTDEYLRQLTEKAQQFVQAVV</sequence>
<dbReference type="PANTHER" id="PTHR30246">
    <property type="entry name" value="2-KETO-3-DEOXY-6-PHOSPHOGLUCONATE ALDOLASE"/>
    <property type="match status" value="1"/>
</dbReference>
<organism evidence="6 7">
    <name type="scientific">Hymenobacter roseosalivarius DSM 11622</name>
    <dbReference type="NCBI Taxonomy" id="645990"/>
    <lineage>
        <taxon>Bacteria</taxon>
        <taxon>Pseudomonadati</taxon>
        <taxon>Bacteroidota</taxon>
        <taxon>Cytophagia</taxon>
        <taxon>Cytophagales</taxon>
        <taxon>Hymenobacteraceae</taxon>
        <taxon>Hymenobacter</taxon>
    </lineage>
</organism>